<proteinExistence type="predicted"/>
<dbReference type="EMBL" id="HBIV01040378">
    <property type="protein sequence ID" value="CAE0676843.1"/>
    <property type="molecule type" value="Transcribed_RNA"/>
</dbReference>
<gene>
    <name evidence="2" type="ORF">LGLO00237_LOCUS28622</name>
</gene>
<protein>
    <submittedName>
        <fullName evidence="2">Uncharacterized protein</fullName>
    </submittedName>
</protein>
<accession>A0A7S3ZA48</accession>
<keyword evidence="1" id="KW-0812">Transmembrane</keyword>
<sequence length="244" mass="27339">MRSGGGRRRRGGWHVSAGEAATSLECEAWNPVTEKGGNVVPSADITYRGPLGLVSRRGREGYTQLMEDFKRQIKQRLNQAAITTLNQTRLGPGEQLTRWAVTFVAPIPLPVRLGVRQLPPSAKVNEETDTVECRVDILSRFRLNPNGEVVEHSDQILNEYGLDDVIALFNFLMALRTDENLISWYLDVNSAMTREELSGVSDDFRVAGDEDFQQYFAVVILRNFLIGFAIPATAYALYKLAKMM</sequence>
<reference evidence="2" key="1">
    <citation type="submission" date="2021-01" db="EMBL/GenBank/DDBJ databases">
        <authorList>
            <person name="Corre E."/>
            <person name="Pelletier E."/>
            <person name="Niang G."/>
            <person name="Scheremetjew M."/>
            <person name="Finn R."/>
            <person name="Kale V."/>
            <person name="Holt S."/>
            <person name="Cochrane G."/>
            <person name="Meng A."/>
            <person name="Brown T."/>
            <person name="Cohen L."/>
        </authorList>
    </citation>
    <scope>NUCLEOTIDE SEQUENCE</scope>
    <source>
        <strain evidence="2">CCCM811</strain>
    </source>
</reference>
<dbReference type="AlphaFoldDB" id="A0A7S3ZA48"/>
<keyword evidence="1" id="KW-0472">Membrane</keyword>
<keyword evidence="1" id="KW-1133">Transmembrane helix</keyword>
<name>A0A7S3ZA48_9EUKA</name>
<evidence type="ECO:0000313" key="2">
    <source>
        <dbReference type="EMBL" id="CAE0676843.1"/>
    </source>
</evidence>
<feature type="transmembrane region" description="Helical" evidence="1">
    <location>
        <begin position="215"/>
        <end position="238"/>
    </location>
</feature>
<organism evidence="2">
    <name type="scientific">Lotharella globosa</name>
    <dbReference type="NCBI Taxonomy" id="91324"/>
    <lineage>
        <taxon>Eukaryota</taxon>
        <taxon>Sar</taxon>
        <taxon>Rhizaria</taxon>
        <taxon>Cercozoa</taxon>
        <taxon>Chlorarachniophyceae</taxon>
        <taxon>Lotharella</taxon>
    </lineage>
</organism>
<evidence type="ECO:0000256" key="1">
    <source>
        <dbReference type="SAM" id="Phobius"/>
    </source>
</evidence>